<dbReference type="AlphaFoldDB" id="U4KWK4"/>
<evidence type="ECO:0000313" key="1">
    <source>
        <dbReference type="EMBL" id="CCX05877.1"/>
    </source>
</evidence>
<sequence length="56" mass="6167">MDDVKSPPSATQSSTDKNFFLLTPFRTFFPSRKSQVTTTTTSAHSLDIIVSVYPLG</sequence>
<keyword evidence="2" id="KW-1185">Reference proteome</keyword>
<dbReference type="Proteomes" id="UP000018144">
    <property type="component" value="Unassembled WGS sequence"/>
</dbReference>
<name>U4KWK4_PYROM</name>
<protein>
    <submittedName>
        <fullName evidence="1">Uncharacterized protein</fullName>
    </submittedName>
</protein>
<reference evidence="1 2" key="1">
    <citation type="journal article" date="2013" name="PLoS Genet.">
        <title>The genome and development-dependent transcriptomes of Pyronema confluens: a window into fungal evolution.</title>
        <authorList>
            <person name="Traeger S."/>
            <person name="Altegoer F."/>
            <person name="Freitag M."/>
            <person name="Gabaldon T."/>
            <person name="Kempken F."/>
            <person name="Kumar A."/>
            <person name="Marcet-Houben M."/>
            <person name="Poggeler S."/>
            <person name="Stajich J.E."/>
            <person name="Nowrousian M."/>
        </authorList>
    </citation>
    <scope>NUCLEOTIDE SEQUENCE [LARGE SCALE GENOMIC DNA]</scope>
    <source>
        <strain evidence="2">CBS 100304</strain>
        <tissue evidence="1">Vegetative mycelium</tissue>
    </source>
</reference>
<dbReference type="EMBL" id="HF935274">
    <property type="protein sequence ID" value="CCX05877.1"/>
    <property type="molecule type" value="Genomic_DNA"/>
</dbReference>
<gene>
    <name evidence="1" type="ORF">PCON_05464</name>
</gene>
<proteinExistence type="predicted"/>
<evidence type="ECO:0000313" key="2">
    <source>
        <dbReference type="Proteomes" id="UP000018144"/>
    </source>
</evidence>
<organism evidence="1 2">
    <name type="scientific">Pyronema omphalodes (strain CBS 100304)</name>
    <name type="common">Pyronema confluens</name>
    <dbReference type="NCBI Taxonomy" id="1076935"/>
    <lineage>
        <taxon>Eukaryota</taxon>
        <taxon>Fungi</taxon>
        <taxon>Dikarya</taxon>
        <taxon>Ascomycota</taxon>
        <taxon>Pezizomycotina</taxon>
        <taxon>Pezizomycetes</taxon>
        <taxon>Pezizales</taxon>
        <taxon>Pyronemataceae</taxon>
        <taxon>Pyronema</taxon>
    </lineage>
</organism>
<accession>U4KWK4</accession>